<dbReference type="EMBL" id="JACHGW010000003">
    <property type="protein sequence ID" value="MBB6051940.1"/>
    <property type="molecule type" value="Genomic_DNA"/>
</dbReference>
<evidence type="ECO:0000313" key="2">
    <source>
        <dbReference type="EMBL" id="MBB6051940.1"/>
    </source>
</evidence>
<keyword evidence="3" id="KW-1185">Reference proteome</keyword>
<dbReference type="PIRSF" id="PIRSF005956">
    <property type="entry name" value="BtpA"/>
    <property type="match status" value="1"/>
</dbReference>
<dbReference type="InterPro" id="IPR005137">
    <property type="entry name" value="BtpA"/>
</dbReference>
<evidence type="ECO:0000256" key="1">
    <source>
        <dbReference type="ARBA" id="ARBA00006007"/>
    </source>
</evidence>
<evidence type="ECO:0008006" key="4">
    <source>
        <dbReference type="Google" id="ProtNLM"/>
    </source>
</evidence>
<proteinExistence type="inferred from homology"/>
<dbReference type="AlphaFoldDB" id="A0A7W9ST62"/>
<protein>
    <recommendedName>
        <fullName evidence="4">BtpA/SgcQ family protein</fullName>
    </recommendedName>
</protein>
<sequence>MLKDFWASKRLIGMVHLGPLPGSPRDRGDFAGVLSRADADARALVAGGVDAIMVENFFDAPFAKDSVPPHTLAALTRAALVVREAAPNTPLGINCLRNDAKGALAIAHIVGAQFVRVNVWVGAAVTDQGIIEGAAREGILYRKQLGAEHIQIFTDVFVKHAAQLGDGTQTIQDAAKDAVLRGMADALIVSGSATGSGTSVSDVAAVAQAVPGVPVLVGSGFGEATATALLQAGAAGAIVGSSLKVGAVDSPVDPEKVRVLKAIMR</sequence>
<dbReference type="RefSeq" id="WP_221290114.1">
    <property type="nucleotide sequence ID" value="NZ_JACHGW010000003.1"/>
</dbReference>
<accession>A0A7W9ST62</accession>
<dbReference type="Pfam" id="PF03437">
    <property type="entry name" value="BtpA"/>
    <property type="match status" value="1"/>
</dbReference>
<organism evidence="2 3">
    <name type="scientific">Armatimonas rosea</name>
    <dbReference type="NCBI Taxonomy" id="685828"/>
    <lineage>
        <taxon>Bacteria</taxon>
        <taxon>Bacillati</taxon>
        <taxon>Armatimonadota</taxon>
        <taxon>Armatimonadia</taxon>
        <taxon>Armatimonadales</taxon>
        <taxon>Armatimonadaceae</taxon>
        <taxon>Armatimonas</taxon>
    </lineage>
</organism>
<comment type="caution">
    <text evidence="2">The sequence shown here is derived from an EMBL/GenBank/DDBJ whole genome shotgun (WGS) entry which is preliminary data.</text>
</comment>
<dbReference type="Proteomes" id="UP000520814">
    <property type="component" value="Unassembled WGS sequence"/>
</dbReference>
<comment type="similarity">
    <text evidence="1">Belongs to the BtpA family.</text>
</comment>
<dbReference type="SUPFAM" id="SSF51366">
    <property type="entry name" value="Ribulose-phoshate binding barrel"/>
    <property type="match status" value="1"/>
</dbReference>
<dbReference type="PANTHER" id="PTHR21381:SF3">
    <property type="entry name" value="SGC REGION PROTEIN SGCQ-RELATED"/>
    <property type="match status" value="1"/>
</dbReference>
<reference evidence="2 3" key="1">
    <citation type="submission" date="2020-08" db="EMBL/GenBank/DDBJ databases">
        <title>Genomic Encyclopedia of Type Strains, Phase IV (KMG-IV): sequencing the most valuable type-strain genomes for metagenomic binning, comparative biology and taxonomic classification.</title>
        <authorList>
            <person name="Goeker M."/>
        </authorList>
    </citation>
    <scope>NUCLEOTIDE SEQUENCE [LARGE SCALE GENOMIC DNA]</scope>
    <source>
        <strain evidence="2 3">DSM 23562</strain>
    </source>
</reference>
<dbReference type="PANTHER" id="PTHR21381">
    <property type="entry name" value="ZGC:162297"/>
    <property type="match status" value="1"/>
</dbReference>
<dbReference type="InterPro" id="IPR011060">
    <property type="entry name" value="RibuloseP-bd_barrel"/>
</dbReference>
<dbReference type="NCBIfam" id="TIGR00259">
    <property type="entry name" value="thylakoid_BtpA"/>
    <property type="match status" value="1"/>
</dbReference>
<evidence type="ECO:0000313" key="3">
    <source>
        <dbReference type="Proteomes" id="UP000520814"/>
    </source>
</evidence>
<name>A0A7W9ST62_ARMRO</name>
<gene>
    <name evidence="2" type="ORF">HNQ39_003750</name>
</gene>